<evidence type="ECO:0000256" key="10">
    <source>
        <dbReference type="ARBA" id="ARBA00023034"/>
    </source>
</evidence>
<dbReference type="PROSITE" id="PS50082">
    <property type="entry name" value="WD_REPEATS_2"/>
    <property type="match status" value="1"/>
</dbReference>
<keyword evidence="5" id="KW-0963">Cytoplasm</keyword>
<dbReference type="OrthoDB" id="2150324at2759"/>
<dbReference type="GO" id="GO:0006891">
    <property type="term" value="P:intra-Golgi vesicle-mediated transport"/>
    <property type="evidence" value="ECO:0007669"/>
    <property type="project" value="TreeGrafter"/>
</dbReference>
<proteinExistence type="inferred from homology"/>
<keyword evidence="7" id="KW-0677">Repeat</keyword>
<evidence type="ECO:0000313" key="19">
    <source>
        <dbReference type="Proteomes" id="UP000728185"/>
    </source>
</evidence>
<evidence type="ECO:0000256" key="4">
    <source>
        <dbReference type="ARBA" id="ARBA00022448"/>
    </source>
</evidence>
<dbReference type="PANTHER" id="PTHR19876:SF2">
    <property type="entry name" value="COATOMER SUBUNIT BETA"/>
    <property type="match status" value="1"/>
</dbReference>
<evidence type="ECO:0000256" key="6">
    <source>
        <dbReference type="ARBA" id="ARBA00022574"/>
    </source>
</evidence>
<sequence>SQVTRPFYLFSAVAFHPELPIILTGSEDGTVRVWHSSTYRLESTLNYGLERIWAMICHRGKQLVGIGYDEGTIVISLGRDEPAMSMDASGKLVCARHAELVQANLRSLSIGSSDGVDDIQDGERLPVSFKEMGTSDIYPQTIEHNANGRFVVVCGDGEYIVYTAMALRNKTFGQAQEFVWSLADASMYAVRESNAIVKVYKQFKETRTFKLDYGAEQIFGGHLLGVRSLTGLTLYDWTTGRLVRRIDISPRAVCWNESGQLVALCTSEVVYVLRYMADQVPDSDPMPGSPEEADGYEQAFQVVKNGEINVVVRNGMWYGDAFLFTTTTNRVCYYVGGELVTLAHLDRPMYLLGYLAKENRVFLGDRDLQIVSYSLLLNVLEYETAVMRGDFAAADSIFPNIPKEQRTKIAQFLEKQGFRTQAMRVTTDPDHKFELALQLGDHDLCRQLASEGDPEANEIKWKQLAEAACRTSNFSLVEECLSRTKDYASLLLLASSSGNSELLKWISEQASAESKDNVAFLARFLLADLEGCLELLVKAERLPEAAFFARTYLPSKIPEVVELWRTWLGQSTKSNAKIAHALANPKDYPNLFPGLEDSLAAEQWLQVDRKQRARLPASDYPSQVPMYDRDPITEMRAGPPFVKQIAEAEPQSLDDLLFSSAAAARPTPTPAAVNPVHTHDNFEDKAVDHDLKPVAQMVPQVQMTHRKSDDLDSLKLTSPITPAVAAVSAKDPTHVSIESQNEATDDEEEDGDEYEDDEDEDDNNNNDDEEELEDEEENEDEEKTVPFVTKPVDGKATMVTELEQELERELDSLKLELPSVSTSNEESKNQPLKKSSPGWDDDDDEDDEDDEGGWE</sequence>
<comment type="caution">
    <text evidence="18">The sequence shown here is derived from an EMBL/GenBank/DDBJ whole genome shotgun (WGS) entry which is preliminary data.</text>
</comment>
<keyword evidence="8" id="KW-0931">ER-Golgi transport</keyword>
<evidence type="ECO:0000256" key="1">
    <source>
        <dbReference type="ARBA" id="ARBA00004255"/>
    </source>
</evidence>
<dbReference type="InterPro" id="IPR056176">
    <property type="entry name" value="TPR_COPA_B"/>
</dbReference>
<dbReference type="InterPro" id="IPR001680">
    <property type="entry name" value="WD40_rpt"/>
</dbReference>
<name>A0A8E0RNH5_9TREM</name>
<protein>
    <recommendedName>
        <fullName evidence="13">Beta'-coat protein</fullName>
    </recommendedName>
</protein>
<keyword evidence="12" id="KW-0968">Cytoplasmic vesicle</keyword>
<dbReference type="GO" id="GO:0000139">
    <property type="term" value="C:Golgi membrane"/>
    <property type="evidence" value="ECO:0007669"/>
    <property type="project" value="UniProtKB-SubCell"/>
</dbReference>
<dbReference type="Pfam" id="PF00400">
    <property type="entry name" value="WD40"/>
    <property type="match status" value="1"/>
</dbReference>
<keyword evidence="10" id="KW-0333">Golgi apparatus</keyword>
<evidence type="ECO:0000259" key="17">
    <source>
        <dbReference type="Pfam" id="PF23953"/>
    </source>
</evidence>
<dbReference type="GO" id="GO:0006888">
    <property type="term" value="P:endoplasmic reticulum to Golgi vesicle-mediated transport"/>
    <property type="evidence" value="ECO:0007669"/>
    <property type="project" value="TreeGrafter"/>
</dbReference>
<dbReference type="InterPro" id="IPR015943">
    <property type="entry name" value="WD40/YVTN_repeat-like_dom_sf"/>
</dbReference>
<dbReference type="GO" id="GO:0030126">
    <property type="term" value="C:COPI vesicle coat"/>
    <property type="evidence" value="ECO:0007669"/>
    <property type="project" value="TreeGrafter"/>
</dbReference>
<dbReference type="SUPFAM" id="SSF50978">
    <property type="entry name" value="WD40 repeat-like"/>
    <property type="match status" value="1"/>
</dbReference>
<dbReference type="InterPro" id="IPR006692">
    <property type="entry name" value="Beta-prop_COPA/B_2nd"/>
</dbReference>
<dbReference type="PANTHER" id="PTHR19876">
    <property type="entry name" value="COATOMER"/>
    <property type="match status" value="1"/>
</dbReference>
<keyword evidence="11" id="KW-0472">Membrane</keyword>
<reference evidence="18" key="1">
    <citation type="submission" date="2019-05" db="EMBL/GenBank/DDBJ databases">
        <title>Annotation for the trematode Fasciolopsis buski.</title>
        <authorList>
            <person name="Choi Y.-J."/>
        </authorList>
    </citation>
    <scope>NUCLEOTIDE SEQUENCE</scope>
    <source>
        <strain evidence="18">HT</strain>
        <tissue evidence="18">Whole worm</tissue>
    </source>
</reference>
<feature type="domain" description="COPA/B TPR" evidence="17">
    <location>
        <begin position="382"/>
        <end position="565"/>
    </location>
</feature>
<evidence type="ECO:0000256" key="5">
    <source>
        <dbReference type="ARBA" id="ARBA00022490"/>
    </source>
</evidence>
<evidence type="ECO:0000256" key="8">
    <source>
        <dbReference type="ARBA" id="ARBA00022892"/>
    </source>
</evidence>
<feature type="compositionally biased region" description="Acidic residues" evidence="15">
    <location>
        <begin position="839"/>
        <end position="855"/>
    </location>
</feature>
<feature type="repeat" description="WD" evidence="14">
    <location>
        <begin position="12"/>
        <end position="44"/>
    </location>
</feature>
<keyword evidence="4" id="KW-0813">Transport</keyword>
<dbReference type="Gene3D" id="1.25.40.470">
    <property type="match status" value="1"/>
</dbReference>
<evidence type="ECO:0000256" key="2">
    <source>
        <dbReference type="ARBA" id="ARBA00004347"/>
    </source>
</evidence>
<keyword evidence="19" id="KW-1185">Reference proteome</keyword>
<dbReference type="Pfam" id="PF04053">
    <property type="entry name" value="B-prop_COPA_B_2nd"/>
    <property type="match status" value="1"/>
</dbReference>
<organism evidence="18 19">
    <name type="scientific">Fasciolopsis buskii</name>
    <dbReference type="NCBI Taxonomy" id="27845"/>
    <lineage>
        <taxon>Eukaryota</taxon>
        <taxon>Metazoa</taxon>
        <taxon>Spiralia</taxon>
        <taxon>Lophotrochozoa</taxon>
        <taxon>Platyhelminthes</taxon>
        <taxon>Trematoda</taxon>
        <taxon>Digenea</taxon>
        <taxon>Plagiorchiida</taxon>
        <taxon>Echinostomata</taxon>
        <taxon>Echinostomatoidea</taxon>
        <taxon>Fasciolidae</taxon>
        <taxon>Fasciolopsis</taxon>
    </lineage>
</organism>
<evidence type="ECO:0000256" key="14">
    <source>
        <dbReference type="PROSITE-ProRule" id="PRU00221"/>
    </source>
</evidence>
<feature type="domain" description="COPA/B second beta-propeller" evidence="16">
    <location>
        <begin position="112"/>
        <end position="365"/>
    </location>
</feature>
<feature type="compositionally biased region" description="Basic and acidic residues" evidence="15">
    <location>
        <begin position="805"/>
        <end position="814"/>
    </location>
</feature>
<evidence type="ECO:0000256" key="9">
    <source>
        <dbReference type="ARBA" id="ARBA00022927"/>
    </source>
</evidence>
<evidence type="ECO:0000256" key="13">
    <source>
        <dbReference type="ARBA" id="ARBA00032920"/>
    </source>
</evidence>
<feature type="compositionally biased region" description="Acidic residues" evidence="15">
    <location>
        <begin position="743"/>
        <end position="782"/>
    </location>
</feature>
<keyword evidence="9" id="KW-0653">Protein transport</keyword>
<dbReference type="Pfam" id="PF23953">
    <property type="entry name" value="TPR_COPA_B"/>
    <property type="match status" value="1"/>
</dbReference>
<feature type="compositionally biased region" description="Polar residues" evidence="15">
    <location>
        <begin position="819"/>
        <end position="833"/>
    </location>
</feature>
<dbReference type="GO" id="GO:0006890">
    <property type="term" value="P:retrograde vesicle-mediated transport, Golgi to endoplasmic reticulum"/>
    <property type="evidence" value="ECO:0007669"/>
    <property type="project" value="TreeGrafter"/>
</dbReference>
<dbReference type="GO" id="GO:0005198">
    <property type="term" value="F:structural molecule activity"/>
    <property type="evidence" value="ECO:0007669"/>
    <property type="project" value="InterPro"/>
</dbReference>
<evidence type="ECO:0000313" key="18">
    <source>
        <dbReference type="EMBL" id="KAA0183790.1"/>
    </source>
</evidence>
<gene>
    <name evidence="18" type="ORF">FBUS_04918</name>
</gene>
<dbReference type="InterPro" id="IPR036322">
    <property type="entry name" value="WD40_repeat_dom_sf"/>
</dbReference>
<feature type="region of interest" description="Disordered" evidence="15">
    <location>
        <begin position="726"/>
        <end position="855"/>
    </location>
</feature>
<evidence type="ECO:0000256" key="3">
    <source>
        <dbReference type="ARBA" id="ARBA00010844"/>
    </source>
</evidence>
<evidence type="ECO:0000259" key="16">
    <source>
        <dbReference type="Pfam" id="PF04053"/>
    </source>
</evidence>
<evidence type="ECO:0000256" key="7">
    <source>
        <dbReference type="ARBA" id="ARBA00022737"/>
    </source>
</evidence>
<evidence type="ECO:0000256" key="12">
    <source>
        <dbReference type="ARBA" id="ARBA00023329"/>
    </source>
</evidence>
<keyword evidence="6 14" id="KW-0853">WD repeat</keyword>
<evidence type="ECO:0000256" key="15">
    <source>
        <dbReference type="SAM" id="MobiDB-lite"/>
    </source>
</evidence>
<dbReference type="GO" id="GO:0006886">
    <property type="term" value="P:intracellular protein transport"/>
    <property type="evidence" value="ECO:0007669"/>
    <property type="project" value="InterPro"/>
</dbReference>
<comment type="subcellular location">
    <subcellularLocation>
        <location evidence="2">Cytoplasmic vesicle</location>
        <location evidence="2">COPI-coated vesicle membrane</location>
        <topology evidence="2">Peripheral membrane protein</topology>
        <orientation evidence="2">Cytoplasmic side</orientation>
    </subcellularLocation>
    <subcellularLocation>
        <location evidence="1">Golgi apparatus membrane</location>
        <topology evidence="1">Peripheral membrane protein</topology>
        <orientation evidence="1">Cytoplasmic side</orientation>
    </subcellularLocation>
</comment>
<evidence type="ECO:0000256" key="11">
    <source>
        <dbReference type="ARBA" id="ARBA00023136"/>
    </source>
</evidence>
<dbReference type="AlphaFoldDB" id="A0A8E0RNH5"/>
<dbReference type="Proteomes" id="UP000728185">
    <property type="component" value="Unassembled WGS sequence"/>
</dbReference>
<comment type="similarity">
    <text evidence="3">Belongs to the WD repeat COPB2 family.</text>
</comment>
<dbReference type="InterPro" id="IPR050844">
    <property type="entry name" value="Coatomer_complex_subunit"/>
</dbReference>
<feature type="non-terminal residue" evidence="18">
    <location>
        <position position="1"/>
    </location>
</feature>
<dbReference type="CDD" id="cd22947">
    <property type="entry name" value="Coatomer_WDAD_beta-like"/>
    <property type="match status" value="1"/>
</dbReference>
<accession>A0A8E0RNH5</accession>
<dbReference type="Gene3D" id="2.130.10.10">
    <property type="entry name" value="YVTN repeat-like/Quinoprotein amine dehydrogenase"/>
    <property type="match status" value="1"/>
</dbReference>
<dbReference type="FunFam" id="1.25.40.470:FF:000001">
    <property type="entry name" value="Coatomer subunit beta"/>
    <property type="match status" value="1"/>
</dbReference>
<dbReference type="EMBL" id="LUCM01011568">
    <property type="protein sequence ID" value="KAA0183790.1"/>
    <property type="molecule type" value="Genomic_DNA"/>
</dbReference>